<organism evidence="1 2">
    <name type="scientific">Hyalomma asiaticum</name>
    <name type="common">Tick</name>
    <dbReference type="NCBI Taxonomy" id="266040"/>
    <lineage>
        <taxon>Eukaryota</taxon>
        <taxon>Metazoa</taxon>
        <taxon>Ecdysozoa</taxon>
        <taxon>Arthropoda</taxon>
        <taxon>Chelicerata</taxon>
        <taxon>Arachnida</taxon>
        <taxon>Acari</taxon>
        <taxon>Parasitiformes</taxon>
        <taxon>Ixodida</taxon>
        <taxon>Ixodoidea</taxon>
        <taxon>Ixodidae</taxon>
        <taxon>Hyalomminae</taxon>
        <taxon>Hyalomma</taxon>
    </lineage>
</organism>
<keyword evidence="2" id="KW-1185">Reference proteome</keyword>
<comment type="caution">
    <text evidence="1">The sequence shown here is derived from an EMBL/GenBank/DDBJ whole genome shotgun (WGS) entry which is preliminary data.</text>
</comment>
<sequence length="115" mass="12777">MKCLINDICSRCPPPRILCGDINAHHSLWGDKMVDTRGRQIVDTMDAENLCVANGKKPTFFMPPNSTSFIDLVIHSPYITVSSTTALDRMGSDHFPIYTNVAGYPKSNQKYSPVT</sequence>
<gene>
    <name evidence="1" type="ORF">HPB50_001142</name>
</gene>
<reference evidence="1" key="1">
    <citation type="submission" date="2020-05" db="EMBL/GenBank/DDBJ databases">
        <title>Large-scale comparative analyses of tick genomes elucidate their genetic diversity and vector capacities.</title>
        <authorList>
            <person name="Jia N."/>
            <person name="Wang J."/>
            <person name="Shi W."/>
            <person name="Du L."/>
            <person name="Sun Y."/>
            <person name="Zhan W."/>
            <person name="Jiang J."/>
            <person name="Wang Q."/>
            <person name="Zhang B."/>
            <person name="Ji P."/>
            <person name="Sakyi L.B."/>
            <person name="Cui X."/>
            <person name="Yuan T."/>
            <person name="Jiang B."/>
            <person name="Yang W."/>
            <person name="Lam T.T.-Y."/>
            <person name="Chang Q."/>
            <person name="Ding S."/>
            <person name="Wang X."/>
            <person name="Zhu J."/>
            <person name="Ruan X."/>
            <person name="Zhao L."/>
            <person name="Wei J."/>
            <person name="Que T."/>
            <person name="Du C."/>
            <person name="Cheng J."/>
            <person name="Dai P."/>
            <person name="Han X."/>
            <person name="Huang E."/>
            <person name="Gao Y."/>
            <person name="Liu J."/>
            <person name="Shao H."/>
            <person name="Ye R."/>
            <person name="Li L."/>
            <person name="Wei W."/>
            <person name="Wang X."/>
            <person name="Wang C."/>
            <person name="Yang T."/>
            <person name="Huo Q."/>
            <person name="Li W."/>
            <person name="Guo W."/>
            <person name="Chen H."/>
            <person name="Zhou L."/>
            <person name="Ni X."/>
            <person name="Tian J."/>
            <person name="Zhou Y."/>
            <person name="Sheng Y."/>
            <person name="Liu T."/>
            <person name="Pan Y."/>
            <person name="Xia L."/>
            <person name="Li J."/>
            <person name="Zhao F."/>
            <person name="Cao W."/>
        </authorList>
    </citation>
    <scope>NUCLEOTIDE SEQUENCE</scope>
    <source>
        <strain evidence="1">Hyas-2018</strain>
    </source>
</reference>
<evidence type="ECO:0000313" key="1">
    <source>
        <dbReference type="EMBL" id="KAH6942119.1"/>
    </source>
</evidence>
<protein>
    <submittedName>
        <fullName evidence="1">Uncharacterized protein</fullName>
    </submittedName>
</protein>
<name>A0ACB7T7I9_HYAAI</name>
<dbReference type="Proteomes" id="UP000821845">
    <property type="component" value="Chromosome 10"/>
</dbReference>
<proteinExistence type="predicted"/>
<dbReference type="EMBL" id="CM023490">
    <property type="protein sequence ID" value="KAH6942119.1"/>
    <property type="molecule type" value="Genomic_DNA"/>
</dbReference>
<accession>A0ACB7T7I9</accession>
<evidence type="ECO:0000313" key="2">
    <source>
        <dbReference type="Proteomes" id="UP000821845"/>
    </source>
</evidence>